<dbReference type="AlphaFoldDB" id="A0A4U6QIV4"/>
<organism evidence="4 5">
    <name type="scientific">Nakamurella flava</name>
    <dbReference type="NCBI Taxonomy" id="2576308"/>
    <lineage>
        <taxon>Bacteria</taxon>
        <taxon>Bacillati</taxon>
        <taxon>Actinomycetota</taxon>
        <taxon>Actinomycetes</taxon>
        <taxon>Nakamurellales</taxon>
        <taxon>Nakamurellaceae</taxon>
        <taxon>Nakamurella</taxon>
    </lineage>
</organism>
<dbReference type="Pfam" id="PF02230">
    <property type="entry name" value="Abhydrolase_2"/>
    <property type="match status" value="1"/>
</dbReference>
<feature type="domain" description="Phospholipase/carboxylesterase/thioesterase" evidence="3">
    <location>
        <begin position="24"/>
        <end position="229"/>
    </location>
</feature>
<sequence>MSVPPPVPARPVSRTTWLGPARAADDPATPLLVLLHGYGSHEGHMLALAPALQMFLPGVSARVLAVRGSFPATERRLAGGSAWFPGPLMEQPPAADIALVADRVADAIRTHAAPRGPVVVAGFSQGMCTAITVLRRHPALITGLVGLSGYLYDTVEPGDAELAVRTTAGHGIPAFVGYDPADPRVPAVARQWAVDFLRAHTALTERTYPGMGHSVAPAEVMDVAGFLRSLLTD</sequence>
<dbReference type="InterPro" id="IPR029058">
    <property type="entry name" value="AB_hydrolase_fold"/>
</dbReference>
<dbReference type="EMBL" id="SZZH01000001">
    <property type="protein sequence ID" value="TKV60191.1"/>
    <property type="molecule type" value="Genomic_DNA"/>
</dbReference>
<protein>
    <recommendedName>
        <fullName evidence="3">Phospholipase/carboxylesterase/thioesterase domain-containing protein</fullName>
    </recommendedName>
</protein>
<dbReference type="RefSeq" id="WP_137447494.1">
    <property type="nucleotide sequence ID" value="NZ_SZZH01000001.1"/>
</dbReference>
<evidence type="ECO:0000259" key="3">
    <source>
        <dbReference type="Pfam" id="PF02230"/>
    </source>
</evidence>
<comment type="similarity">
    <text evidence="1">Belongs to the AB hydrolase superfamily. AB hydrolase 2 family.</text>
</comment>
<evidence type="ECO:0000313" key="4">
    <source>
        <dbReference type="EMBL" id="TKV60191.1"/>
    </source>
</evidence>
<dbReference type="OrthoDB" id="9780848at2"/>
<evidence type="ECO:0000256" key="2">
    <source>
        <dbReference type="ARBA" id="ARBA00022801"/>
    </source>
</evidence>
<comment type="caution">
    <text evidence="4">The sequence shown here is derived from an EMBL/GenBank/DDBJ whole genome shotgun (WGS) entry which is preliminary data.</text>
</comment>
<dbReference type="Gene3D" id="3.40.50.1820">
    <property type="entry name" value="alpha/beta hydrolase"/>
    <property type="match status" value="1"/>
</dbReference>
<accession>A0A4U6QIV4</accession>
<dbReference type="InterPro" id="IPR050565">
    <property type="entry name" value="LYPA1-2/EST-like"/>
</dbReference>
<evidence type="ECO:0000256" key="1">
    <source>
        <dbReference type="ARBA" id="ARBA00006499"/>
    </source>
</evidence>
<keyword evidence="2" id="KW-0378">Hydrolase</keyword>
<keyword evidence="5" id="KW-1185">Reference proteome</keyword>
<evidence type="ECO:0000313" key="5">
    <source>
        <dbReference type="Proteomes" id="UP000306985"/>
    </source>
</evidence>
<dbReference type="Proteomes" id="UP000306985">
    <property type="component" value="Unassembled WGS sequence"/>
</dbReference>
<dbReference type="SUPFAM" id="SSF53474">
    <property type="entry name" value="alpha/beta-Hydrolases"/>
    <property type="match status" value="1"/>
</dbReference>
<proteinExistence type="inferred from homology"/>
<dbReference type="PANTHER" id="PTHR10655:SF17">
    <property type="entry name" value="LYSOPHOSPHOLIPASE-LIKE PROTEIN 1"/>
    <property type="match status" value="1"/>
</dbReference>
<dbReference type="GO" id="GO:0016787">
    <property type="term" value="F:hydrolase activity"/>
    <property type="evidence" value="ECO:0007669"/>
    <property type="project" value="UniProtKB-KW"/>
</dbReference>
<reference evidence="4 5" key="1">
    <citation type="submission" date="2019-05" db="EMBL/GenBank/DDBJ databases">
        <title>Nakamurella sp. N5BH11, whole genome shotgun sequence.</title>
        <authorList>
            <person name="Tuo L."/>
        </authorList>
    </citation>
    <scope>NUCLEOTIDE SEQUENCE [LARGE SCALE GENOMIC DNA]</scope>
    <source>
        <strain evidence="4 5">N5BH11</strain>
    </source>
</reference>
<gene>
    <name evidence="4" type="ORF">FDO65_00170</name>
</gene>
<dbReference type="PANTHER" id="PTHR10655">
    <property type="entry name" value="LYSOPHOSPHOLIPASE-RELATED"/>
    <property type="match status" value="1"/>
</dbReference>
<dbReference type="InterPro" id="IPR003140">
    <property type="entry name" value="PLipase/COase/thioEstase"/>
</dbReference>
<name>A0A4U6QIV4_9ACTN</name>